<gene>
    <name evidence="3" type="primary">LOC100178337</name>
</gene>
<dbReference type="InterPro" id="IPR053920">
    <property type="entry name" value="Treslin_STD"/>
</dbReference>
<name>A0A6F9DHG7_9ASCI</name>
<accession>A0A6F9DHG7</accession>
<evidence type="ECO:0000313" key="3">
    <source>
        <dbReference type="EMBL" id="CAB3262172.1"/>
    </source>
</evidence>
<organism evidence="3">
    <name type="scientific">Phallusia mammillata</name>
    <dbReference type="NCBI Taxonomy" id="59560"/>
    <lineage>
        <taxon>Eukaryota</taxon>
        <taxon>Metazoa</taxon>
        <taxon>Chordata</taxon>
        <taxon>Tunicata</taxon>
        <taxon>Ascidiacea</taxon>
        <taxon>Phlebobranchia</taxon>
        <taxon>Ascidiidae</taxon>
        <taxon>Phallusia</taxon>
    </lineage>
</organism>
<reference evidence="3" key="1">
    <citation type="submission" date="2020-04" db="EMBL/GenBank/DDBJ databases">
        <authorList>
            <person name="Neveu A P."/>
        </authorList>
    </citation>
    <scope>NUCLEOTIDE SEQUENCE</scope>
    <source>
        <tissue evidence="3">Whole embryo</tissue>
    </source>
</reference>
<feature type="region of interest" description="Disordered" evidence="1">
    <location>
        <begin position="1256"/>
        <end position="1369"/>
    </location>
</feature>
<protein>
    <submittedName>
        <fullName evidence="3">Uncharacterized protein LOC100178337</fullName>
    </submittedName>
</protein>
<feature type="compositionally biased region" description="Basic and acidic residues" evidence="1">
    <location>
        <begin position="886"/>
        <end position="902"/>
    </location>
</feature>
<feature type="region of interest" description="Disordered" evidence="1">
    <location>
        <begin position="886"/>
        <end position="1003"/>
    </location>
</feature>
<feature type="domain" description="Treslin STD" evidence="2">
    <location>
        <begin position="653"/>
        <end position="803"/>
    </location>
</feature>
<feature type="compositionally biased region" description="Basic and acidic residues" evidence="1">
    <location>
        <begin position="965"/>
        <end position="986"/>
    </location>
</feature>
<feature type="compositionally biased region" description="Basic and acidic residues" evidence="1">
    <location>
        <begin position="911"/>
        <end position="936"/>
    </location>
</feature>
<evidence type="ECO:0000259" key="2">
    <source>
        <dbReference type="Pfam" id="PF21855"/>
    </source>
</evidence>
<feature type="region of interest" description="Disordered" evidence="1">
    <location>
        <begin position="1086"/>
        <end position="1112"/>
    </location>
</feature>
<evidence type="ECO:0000256" key="1">
    <source>
        <dbReference type="SAM" id="MobiDB-lite"/>
    </source>
</evidence>
<feature type="compositionally biased region" description="Basic residues" evidence="1">
    <location>
        <begin position="1346"/>
        <end position="1367"/>
    </location>
</feature>
<dbReference type="EMBL" id="LR786566">
    <property type="protein sequence ID" value="CAB3262172.1"/>
    <property type="molecule type" value="mRNA"/>
</dbReference>
<dbReference type="Pfam" id="PF21855">
    <property type="entry name" value="Treslin_STD"/>
    <property type="match status" value="1"/>
</dbReference>
<sequence length="1501" mass="168521">MDNVSSNVVFLLHPDNKSALGIQDQAWENAVFRSAIHVLMNTENSALKCFNWNLNQGYSHASNKQLNWGYKFVKKAGMLYHTVCDFKPFTTENVEFFHQEIKYDNEEKEKVDFTAHTLLDNLTAMVHDFRWEQHCIVSPVKVVRKRRSREPEKKGPKRKFNQTLENRKPLSGKHNYVFVIGPLPKTEQDLETYFQWPLQTSDQISETLMPSHLKMHFRDKHEIRFFWVDTESLLKEAEQTVDSLGLSLMENFLNLNHGCVIPISLLTGHQKKRMLRQTAINSTTSPQAIANISGSDAVFEANDEQSTTTPNRFNSLLNILPNSMILNHYLTKSTCEVTEQRFCQGKLIFGSELEQNAQMDIKLECIVHRENDVRQPGPCVPNGTMHKVDIHEGGNILINLQDSVFPHEHKATEPMQLSALGFIPNSSIALFQVSAEFLMKLSDNLQTSGPAGFLESCLHKKQSLVVKMHCEKCLGQNCKLLDHQLALIQPLVPHCYCLGFIKSMSNEKRLFSNMAMDNSTKDSEDSVKQHIMEVCKQTSPFGEHHQPKLETGAVCSKFQPHMLESWYSTATTSTQFLEVVQNMASCKKKQKPISSKQMKFADAVMSEINASYKSKSLNTGFNKKTAVLNEYIPKSTSNISRDFDDLDEVLEAVLKDYESCLESYLDQTDQMRFSAMNLVQTVYQFGQKQGWNDMFDKLSEIFNERIFMSAAKLRCKSVPLESKAMECQLQILLHMEWISLAFSTLSCTDDDLVEAESEVIIALLRVISLSMSVEKMRLFLKEILLENYAKTCGKVLFEVHSDLMLPIPMELHHHGNDKAADDSFFGPLSVAPGSNLPSAGPFSAISSVGSQSSTDSALVHRPIRPRRASHINPINRRQIVLPEISRAADNKHSRSKTVESAKSRLFVGSRPDAKNDKTKIVPEKIVTRSSTKKKDVNQNNVTKDVVRVRRDLFASPSKSERKRSKSEGRLLKVPDKKSAKEEETSKSTRKTSVMDTPAAKQRMTALARQRIRMRRSQEGYEKGKSNCIVEESPMKQEDEAVDAPVNQRLETKLKRSPRHSVMLTRRHSFYRDDVGGKSRTITRAKIVQQHKEAVPPTPQLARSSSLSHTKPAEDSLISPKSLLFSHAKQSNAPASVRSRRRLQLVSAELPKQKSPSSTRKNLFSGEEAVTSSLTVVVSSAATCPSVTSSSACVTSNVEKGIGEALVYTTPTKFETSFEPASPTQPARLPFSSYQGVEAETHVDNSNRPPAVVKANPVQQVHRQTAVPAVEIQKTPIKTPRRSPRLRSNSKDPPIIASPARGDVLRQIGPLDNYVVRTPTPAKRQRQVTPTSTSRRKPSPNGDHIQKWPRRKRILASRSPHANHKRMRHENSVDDSVFAFLQEDGVSPLPSVKEPVPTDSPDLGVYIVSSNDNCRQRISQIPQTCDGESPGVEMSDLFRRRLLEASVPLNDIAVTSDKVSPTMKGISHPGGLCSATLFQARVGSPSSSRHIQMVLLPDDCES</sequence>
<proteinExistence type="evidence at transcript level"/>